<proteinExistence type="predicted"/>
<evidence type="ECO:0000256" key="1">
    <source>
        <dbReference type="SAM" id="MobiDB-lite"/>
    </source>
</evidence>
<gene>
    <name evidence="2" type="ORF">GLOTRDRAFT_129288</name>
</gene>
<accession>S7RQ17</accession>
<keyword evidence="3" id="KW-1185">Reference proteome</keyword>
<dbReference type="HOGENOM" id="CLU_2758017_0_0_1"/>
<reference evidence="2 3" key="1">
    <citation type="journal article" date="2012" name="Science">
        <title>The Paleozoic origin of enzymatic lignin decomposition reconstructed from 31 fungal genomes.</title>
        <authorList>
            <person name="Floudas D."/>
            <person name="Binder M."/>
            <person name="Riley R."/>
            <person name="Barry K."/>
            <person name="Blanchette R.A."/>
            <person name="Henrissat B."/>
            <person name="Martinez A.T."/>
            <person name="Otillar R."/>
            <person name="Spatafora J.W."/>
            <person name="Yadav J.S."/>
            <person name="Aerts A."/>
            <person name="Benoit I."/>
            <person name="Boyd A."/>
            <person name="Carlson A."/>
            <person name="Copeland A."/>
            <person name="Coutinho P.M."/>
            <person name="de Vries R.P."/>
            <person name="Ferreira P."/>
            <person name="Findley K."/>
            <person name="Foster B."/>
            <person name="Gaskell J."/>
            <person name="Glotzer D."/>
            <person name="Gorecki P."/>
            <person name="Heitman J."/>
            <person name="Hesse C."/>
            <person name="Hori C."/>
            <person name="Igarashi K."/>
            <person name="Jurgens J.A."/>
            <person name="Kallen N."/>
            <person name="Kersten P."/>
            <person name="Kohler A."/>
            <person name="Kuees U."/>
            <person name="Kumar T.K.A."/>
            <person name="Kuo A."/>
            <person name="LaButti K."/>
            <person name="Larrondo L.F."/>
            <person name="Lindquist E."/>
            <person name="Ling A."/>
            <person name="Lombard V."/>
            <person name="Lucas S."/>
            <person name="Lundell T."/>
            <person name="Martin R."/>
            <person name="McLaughlin D.J."/>
            <person name="Morgenstern I."/>
            <person name="Morin E."/>
            <person name="Murat C."/>
            <person name="Nagy L.G."/>
            <person name="Nolan M."/>
            <person name="Ohm R.A."/>
            <person name="Patyshakuliyeva A."/>
            <person name="Rokas A."/>
            <person name="Ruiz-Duenas F.J."/>
            <person name="Sabat G."/>
            <person name="Salamov A."/>
            <person name="Samejima M."/>
            <person name="Schmutz J."/>
            <person name="Slot J.C."/>
            <person name="St John F."/>
            <person name="Stenlid J."/>
            <person name="Sun H."/>
            <person name="Sun S."/>
            <person name="Syed K."/>
            <person name="Tsang A."/>
            <person name="Wiebenga A."/>
            <person name="Young D."/>
            <person name="Pisabarro A."/>
            <person name="Eastwood D.C."/>
            <person name="Martin F."/>
            <person name="Cullen D."/>
            <person name="Grigoriev I.V."/>
            <person name="Hibbett D.S."/>
        </authorList>
    </citation>
    <scope>NUCLEOTIDE SEQUENCE [LARGE SCALE GENOMIC DNA]</scope>
    <source>
        <strain evidence="2 3">ATCC 11539</strain>
    </source>
</reference>
<dbReference type="GeneID" id="19301893"/>
<evidence type="ECO:0000313" key="2">
    <source>
        <dbReference type="EMBL" id="EPQ54979.1"/>
    </source>
</evidence>
<sequence>MPRHARGYRILLNLHRLSLPHPPASPRTNTTDDPSLRTDDGLFTTEIDRLGVSSGAVYEMLPVRSPGCPA</sequence>
<dbReference type="EMBL" id="KB469302">
    <property type="protein sequence ID" value="EPQ54979.1"/>
    <property type="molecule type" value="Genomic_DNA"/>
</dbReference>
<protein>
    <submittedName>
        <fullName evidence="2">Uncharacterized protein</fullName>
    </submittedName>
</protein>
<dbReference type="Proteomes" id="UP000030669">
    <property type="component" value="Unassembled WGS sequence"/>
</dbReference>
<dbReference type="RefSeq" id="XP_007866168.1">
    <property type="nucleotide sequence ID" value="XM_007867977.1"/>
</dbReference>
<feature type="region of interest" description="Disordered" evidence="1">
    <location>
        <begin position="18"/>
        <end position="39"/>
    </location>
</feature>
<evidence type="ECO:0000313" key="3">
    <source>
        <dbReference type="Proteomes" id="UP000030669"/>
    </source>
</evidence>
<dbReference type="KEGG" id="gtr:GLOTRDRAFT_129288"/>
<organism evidence="2 3">
    <name type="scientific">Gloeophyllum trabeum (strain ATCC 11539 / FP-39264 / Madison 617)</name>
    <name type="common">Brown rot fungus</name>
    <dbReference type="NCBI Taxonomy" id="670483"/>
    <lineage>
        <taxon>Eukaryota</taxon>
        <taxon>Fungi</taxon>
        <taxon>Dikarya</taxon>
        <taxon>Basidiomycota</taxon>
        <taxon>Agaricomycotina</taxon>
        <taxon>Agaricomycetes</taxon>
        <taxon>Gloeophyllales</taxon>
        <taxon>Gloeophyllaceae</taxon>
        <taxon>Gloeophyllum</taxon>
    </lineage>
</organism>
<dbReference type="AlphaFoldDB" id="S7RQ17"/>
<name>S7RQ17_GLOTA</name>